<evidence type="ECO:0000313" key="2">
    <source>
        <dbReference type="EMBL" id="SMO63510.1"/>
    </source>
</evidence>
<gene>
    <name evidence="2" type="ORF">SAMN06265349_102965</name>
</gene>
<name>A0A521CXW9_9FLAO</name>
<dbReference type="AlphaFoldDB" id="A0A521CXW9"/>
<dbReference type="Pfam" id="PF02541">
    <property type="entry name" value="Ppx-GppA"/>
    <property type="match status" value="1"/>
</dbReference>
<protein>
    <submittedName>
        <fullName evidence="2">Ppx/GppA phosphatase family protein</fullName>
    </submittedName>
</protein>
<dbReference type="Gene3D" id="3.30.420.150">
    <property type="entry name" value="Exopolyphosphatase. Domain 2"/>
    <property type="match status" value="1"/>
</dbReference>
<reference evidence="2 3" key="1">
    <citation type="submission" date="2017-05" db="EMBL/GenBank/DDBJ databases">
        <authorList>
            <person name="Varghese N."/>
            <person name="Submissions S."/>
        </authorList>
    </citation>
    <scope>NUCLEOTIDE SEQUENCE [LARGE SCALE GENOMIC DNA]</scope>
    <source>
        <strain evidence="2 3">DSM 19382</strain>
    </source>
</reference>
<dbReference type="Proteomes" id="UP000317289">
    <property type="component" value="Unassembled WGS sequence"/>
</dbReference>
<dbReference type="InterPro" id="IPR003695">
    <property type="entry name" value="Ppx_GppA_N"/>
</dbReference>
<dbReference type="SUPFAM" id="SSF53067">
    <property type="entry name" value="Actin-like ATPase domain"/>
    <property type="match status" value="1"/>
</dbReference>
<dbReference type="RefSeq" id="WP_244289966.1">
    <property type="nucleotide sequence ID" value="NZ_FXTA01000002.1"/>
</dbReference>
<feature type="domain" description="Ppx/GppA phosphatase N-terminal" evidence="1">
    <location>
        <begin position="88"/>
        <end position="211"/>
    </location>
</feature>
<accession>A0A521CXW9</accession>
<evidence type="ECO:0000313" key="3">
    <source>
        <dbReference type="Proteomes" id="UP000317289"/>
    </source>
</evidence>
<dbReference type="EMBL" id="FXTA01000002">
    <property type="protein sequence ID" value="SMO63510.1"/>
    <property type="molecule type" value="Genomic_DNA"/>
</dbReference>
<proteinExistence type="predicted"/>
<sequence>MQKIPSTLSLQFTQSNQYRTSLFTTILQQQLNPMIKKNKPQILFFILLNLFFSLNAFSQKSVYAGIEIGRRAIKVSVVDVNNIRKADYKILYFATDRLDFAAHIAEKGELPQEDINKIGVTVVDQLKKIKTDFKLLEENIFIVAAPVFSQARNIDVLKAKINTLTNKNLDVLNVNEEAKTLVKGAMPPVDFANAFLLDIGAQTTKGGYIDELEDDKLEFIPLELDFGTMTLTDAVKKTVVNPNQANDMATYQEKAFDFNPVLRKKVKALLDANPPLAKKNKIYLSGGAVWAFATLYYNDEIKEHYIPLTLEDVINYDAILKNNFVKFTNQAKTNKEVARVLSTYDQQYLISANNILQTCLESIPNLQSKKVLFVKEGQVIWLISYIADRSKKVNTNF</sequence>
<evidence type="ECO:0000259" key="1">
    <source>
        <dbReference type="Pfam" id="PF02541"/>
    </source>
</evidence>
<dbReference type="Gene3D" id="3.30.420.40">
    <property type="match status" value="1"/>
</dbReference>
<dbReference type="InterPro" id="IPR043129">
    <property type="entry name" value="ATPase_NBD"/>
</dbReference>
<organism evidence="2 3">
    <name type="scientific">Flavobacterium resistens</name>
    <dbReference type="NCBI Taxonomy" id="443612"/>
    <lineage>
        <taxon>Bacteria</taxon>
        <taxon>Pseudomonadati</taxon>
        <taxon>Bacteroidota</taxon>
        <taxon>Flavobacteriia</taxon>
        <taxon>Flavobacteriales</taxon>
        <taxon>Flavobacteriaceae</taxon>
        <taxon>Flavobacterium</taxon>
    </lineage>
</organism>